<proteinExistence type="inferred from homology"/>
<keyword evidence="3" id="KW-0949">S-adenosyl-L-methionine</keyword>
<reference evidence="7" key="1">
    <citation type="submission" date="2016-11" db="UniProtKB">
        <authorList>
            <consortium name="WormBaseParasite"/>
        </authorList>
    </citation>
    <scope>IDENTIFICATION</scope>
</reference>
<keyword evidence="2" id="KW-0808">Transferase</keyword>
<evidence type="ECO:0000313" key="7">
    <source>
        <dbReference type="WBParaSite" id="Hba_09716"/>
    </source>
</evidence>
<feature type="chain" id="PRO_5009310881" evidence="5">
    <location>
        <begin position="17"/>
        <end position="404"/>
    </location>
</feature>
<dbReference type="Gene3D" id="3.40.50.150">
    <property type="entry name" value="Vaccinia Virus protein VP39"/>
    <property type="match status" value="1"/>
</dbReference>
<dbReference type="GO" id="GO:0008171">
    <property type="term" value="F:O-methyltransferase activity"/>
    <property type="evidence" value="ECO:0007669"/>
    <property type="project" value="InterPro"/>
</dbReference>
<dbReference type="WBParaSite" id="Hba_09716">
    <property type="protein sequence ID" value="Hba_09716"/>
    <property type="gene ID" value="Hba_09716"/>
</dbReference>
<feature type="signal peptide" evidence="5">
    <location>
        <begin position="1"/>
        <end position="16"/>
    </location>
</feature>
<evidence type="ECO:0000256" key="1">
    <source>
        <dbReference type="ARBA" id="ARBA00022603"/>
    </source>
</evidence>
<dbReference type="Proteomes" id="UP000095283">
    <property type="component" value="Unplaced"/>
</dbReference>
<dbReference type="GO" id="GO:0008757">
    <property type="term" value="F:S-adenosylmethionine-dependent methyltransferase activity"/>
    <property type="evidence" value="ECO:0007669"/>
    <property type="project" value="TreeGrafter"/>
</dbReference>
<sequence length="404" mass="45490">MKLLLSLITIVFYVEAAQWLPFANFNPVLENVNDMNLNDTPEDVNNHYSFSYLASEVLPQVISHNAPELAVTTKSPIHNITFPYTFPHVSSYSTHHHSVGQSSNSVATNDLIPTRQSTKIPAFLQKLFSIKISSATPTTSIPDIQTVDTTESRMSIWLKKVTTALGTTPYPIWPTTRHRSIAWKPVQVTAQRNIPHTTTSINHIVSSIPNKTSTQDSIPLRTTSSTSSGHSCQLCEYGTRCSVRLRSFETSDSVFQYAYNHSTTLDDTMQNMFRETQMMSYPNSLSWHNSVSPEVLQLVQTIMTLNRPLKCLIIGVFTGLSVLGIAQQMDSNGLVVALEHPEYAQFWRQIGVKYAEKDDLKRENYIYNYEYAMRMLKNGGIIIITQVRATLLPYGGGTWIVTKK</sequence>
<name>A0A1I7WX27_HETBA</name>
<dbReference type="SUPFAM" id="SSF53335">
    <property type="entry name" value="S-adenosyl-L-methionine-dependent methyltransferases"/>
    <property type="match status" value="1"/>
</dbReference>
<dbReference type="InterPro" id="IPR050362">
    <property type="entry name" value="Cation-dep_OMT"/>
</dbReference>
<protein>
    <submittedName>
        <fullName evidence="7">S-adenosyl-L-methionine-dependent methyltransferase</fullName>
    </submittedName>
</protein>
<dbReference type="AlphaFoldDB" id="A0A1I7WX27"/>
<dbReference type="InterPro" id="IPR002935">
    <property type="entry name" value="SAM_O-MeTrfase"/>
</dbReference>
<dbReference type="GO" id="GO:0032259">
    <property type="term" value="P:methylation"/>
    <property type="evidence" value="ECO:0007669"/>
    <property type="project" value="UniProtKB-KW"/>
</dbReference>
<dbReference type="PANTHER" id="PTHR10509">
    <property type="entry name" value="O-METHYLTRANSFERASE-RELATED"/>
    <property type="match status" value="1"/>
</dbReference>
<evidence type="ECO:0000313" key="6">
    <source>
        <dbReference type="Proteomes" id="UP000095283"/>
    </source>
</evidence>
<accession>A0A1I7WX27</accession>
<dbReference type="PANTHER" id="PTHR10509:SF33">
    <property type="entry name" value="CATECHOL-O-METHYLTRANSFERASE FAMILY"/>
    <property type="match status" value="1"/>
</dbReference>
<evidence type="ECO:0000256" key="3">
    <source>
        <dbReference type="ARBA" id="ARBA00022691"/>
    </source>
</evidence>
<evidence type="ECO:0000256" key="4">
    <source>
        <dbReference type="ARBA" id="ARBA00023453"/>
    </source>
</evidence>
<dbReference type="InterPro" id="IPR029063">
    <property type="entry name" value="SAM-dependent_MTases_sf"/>
</dbReference>
<organism evidence="6 7">
    <name type="scientific">Heterorhabditis bacteriophora</name>
    <name type="common">Entomopathogenic nematode worm</name>
    <dbReference type="NCBI Taxonomy" id="37862"/>
    <lineage>
        <taxon>Eukaryota</taxon>
        <taxon>Metazoa</taxon>
        <taxon>Ecdysozoa</taxon>
        <taxon>Nematoda</taxon>
        <taxon>Chromadorea</taxon>
        <taxon>Rhabditida</taxon>
        <taxon>Rhabditina</taxon>
        <taxon>Rhabditomorpha</taxon>
        <taxon>Strongyloidea</taxon>
        <taxon>Heterorhabditidae</taxon>
        <taxon>Heterorhabditis</taxon>
    </lineage>
</organism>
<evidence type="ECO:0000256" key="2">
    <source>
        <dbReference type="ARBA" id="ARBA00022679"/>
    </source>
</evidence>
<dbReference type="Pfam" id="PF01596">
    <property type="entry name" value="Methyltransf_3"/>
    <property type="match status" value="1"/>
</dbReference>
<evidence type="ECO:0000256" key="5">
    <source>
        <dbReference type="SAM" id="SignalP"/>
    </source>
</evidence>
<keyword evidence="5" id="KW-0732">Signal</keyword>
<keyword evidence="6" id="KW-1185">Reference proteome</keyword>
<comment type="similarity">
    <text evidence="4">Belongs to the class I-like SAM-binding methyltransferase superfamily. Cation-dependent O-methyltransferase family.</text>
</comment>
<keyword evidence="1" id="KW-0489">Methyltransferase</keyword>